<comment type="caution">
    <text evidence="1">The sequence shown here is derived from an EMBL/GenBank/DDBJ whole genome shotgun (WGS) entry which is preliminary data.</text>
</comment>
<proteinExistence type="predicted"/>
<evidence type="ECO:0000313" key="1">
    <source>
        <dbReference type="EMBL" id="KAI0037274.1"/>
    </source>
</evidence>
<accession>A0ACB8QZK2</accession>
<keyword evidence="2" id="KW-1185">Reference proteome</keyword>
<feature type="non-terminal residue" evidence="1">
    <location>
        <position position="274"/>
    </location>
</feature>
<name>A0ACB8QZK2_9AGAM</name>
<gene>
    <name evidence="1" type="ORF">FA95DRAFT_1622540</name>
</gene>
<sequence length="274" mass="29555">MANHPKWGFPYREAVAVVKKVEAGSCDLSPYGPVCDYCRRFPKAHGKACKPLIVKKKTIIKVSCDRCEQATQGCGWTNSPVSKKQSKGQGSGLKRVPEGSPDHDDAVVKPATKKAKSTPKKETRSAAQKKKSAAPSEVDVTSDVEMPGPSQTQATMPGKSTPLFLPSPESDAEQDVGFGVAGEDIWEEMGKDLEETPVRPPSAPIAGPSKPKDKGKGKVMVRNTRPHRIPRRIIPVPIYGNEVKTPGLAQPGRFTDHTLPEPPTMDDLEAMAKA</sequence>
<reference evidence="1" key="1">
    <citation type="submission" date="2021-02" db="EMBL/GenBank/DDBJ databases">
        <authorList>
            <consortium name="DOE Joint Genome Institute"/>
            <person name="Ahrendt S."/>
            <person name="Looney B.P."/>
            <person name="Miyauchi S."/>
            <person name="Morin E."/>
            <person name="Drula E."/>
            <person name="Courty P.E."/>
            <person name="Chicoki N."/>
            <person name="Fauchery L."/>
            <person name="Kohler A."/>
            <person name="Kuo A."/>
            <person name="Labutti K."/>
            <person name="Pangilinan J."/>
            <person name="Lipzen A."/>
            <person name="Riley R."/>
            <person name="Andreopoulos W."/>
            <person name="He G."/>
            <person name="Johnson J."/>
            <person name="Barry K.W."/>
            <person name="Grigoriev I.V."/>
            <person name="Nagy L."/>
            <person name="Hibbett D."/>
            <person name="Henrissat B."/>
            <person name="Matheny P.B."/>
            <person name="Labbe J."/>
            <person name="Martin F."/>
        </authorList>
    </citation>
    <scope>NUCLEOTIDE SEQUENCE</scope>
    <source>
        <strain evidence="1">FP105234-sp</strain>
    </source>
</reference>
<organism evidence="1 2">
    <name type="scientific">Auriscalpium vulgare</name>
    <dbReference type="NCBI Taxonomy" id="40419"/>
    <lineage>
        <taxon>Eukaryota</taxon>
        <taxon>Fungi</taxon>
        <taxon>Dikarya</taxon>
        <taxon>Basidiomycota</taxon>
        <taxon>Agaricomycotina</taxon>
        <taxon>Agaricomycetes</taxon>
        <taxon>Russulales</taxon>
        <taxon>Auriscalpiaceae</taxon>
        <taxon>Auriscalpium</taxon>
    </lineage>
</organism>
<evidence type="ECO:0000313" key="2">
    <source>
        <dbReference type="Proteomes" id="UP000814033"/>
    </source>
</evidence>
<protein>
    <submittedName>
        <fullName evidence="1">Uncharacterized protein</fullName>
    </submittedName>
</protein>
<dbReference type="Proteomes" id="UP000814033">
    <property type="component" value="Unassembled WGS sequence"/>
</dbReference>
<reference evidence="1" key="2">
    <citation type="journal article" date="2022" name="New Phytol.">
        <title>Evolutionary transition to the ectomycorrhizal habit in the genomes of a hyperdiverse lineage of mushroom-forming fungi.</title>
        <authorList>
            <person name="Looney B."/>
            <person name="Miyauchi S."/>
            <person name="Morin E."/>
            <person name="Drula E."/>
            <person name="Courty P.E."/>
            <person name="Kohler A."/>
            <person name="Kuo A."/>
            <person name="LaButti K."/>
            <person name="Pangilinan J."/>
            <person name="Lipzen A."/>
            <person name="Riley R."/>
            <person name="Andreopoulos W."/>
            <person name="He G."/>
            <person name="Johnson J."/>
            <person name="Nolan M."/>
            <person name="Tritt A."/>
            <person name="Barry K.W."/>
            <person name="Grigoriev I.V."/>
            <person name="Nagy L.G."/>
            <person name="Hibbett D."/>
            <person name="Henrissat B."/>
            <person name="Matheny P.B."/>
            <person name="Labbe J."/>
            <person name="Martin F.M."/>
        </authorList>
    </citation>
    <scope>NUCLEOTIDE SEQUENCE</scope>
    <source>
        <strain evidence="1">FP105234-sp</strain>
    </source>
</reference>
<dbReference type="EMBL" id="MU277151">
    <property type="protein sequence ID" value="KAI0037274.1"/>
    <property type="molecule type" value="Genomic_DNA"/>
</dbReference>